<sequence length="97" mass="10795">GGSWIAIKIGVWNFYKTLADQWFVCQGPNNSGSDISGWGDCGILKSFRDWAYARGETIRATTSFLLAGETTPDGDYIREQVDPLENFCVPFRLPIGE</sequence>
<dbReference type="Proteomes" id="UP001221924">
    <property type="component" value="Unassembled WGS sequence"/>
</dbReference>
<dbReference type="EMBL" id="JARFID010000987">
    <property type="protein sequence ID" value="MDE8698283.1"/>
    <property type="molecule type" value="Genomic_DNA"/>
</dbReference>
<proteinExistence type="predicted"/>
<evidence type="ECO:0000313" key="2">
    <source>
        <dbReference type="Proteomes" id="UP001221924"/>
    </source>
</evidence>
<feature type="non-terminal residue" evidence="1">
    <location>
        <position position="1"/>
    </location>
</feature>
<reference evidence="1" key="1">
    <citation type="submission" date="2023-03" db="EMBL/GenBank/DDBJ databases">
        <title>DFI Biobank Strains.</title>
        <authorList>
            <person name="Mostad J."/>
            <person name="Paddock L."/>
            <person name="Medina S."/>
            <person name="Waligurski E."/>
            <person name="Barat B."/>
            <person name="Smith R."/>
            <person name="Burgo V."/>
            <person name="Metcalfe C."/>
            <person name="Woodson C."/>
            <person name="Sundararajan A."/>
            <person name="Ramaswamy R."/>
            <person name="Lin H."/>
            <person name="Pamer E.G."/>
        </authorList>
    </citation>
    <scope>NUCLEOTIDE SEQUENCE</scope>
    <source>
        <strain evidence="1">DFI.9.5</strain>
    </source>
</reference>
<feature type="non-terminal residue" evidence="1">
    <location>
        <position position="97"/>
    </location>
</feature>
<evidence type="ECO:0000313" key="1">
    <source>
        <dbReference type="EMBL" id="MDE8698283.1"/>
    </source>
</evidence>
<dbReference type="AlphaFoldDB" id="A0AAW6MDB6"/>
<protein>
    <submittedName>
        <fullName evidence="1">Uncharacterized protein</fullName>
    </submittedName>
</protein>
<organism evidence="1 2">
    <name type="scientific">Bacteroides cellulosilyticus</name>
    <dbReference type="NCBI Taxonomy" id="246787"/>
    <lineage>
        <taxon>Bacteria</taxon>
        <taxon>Pseudomonadati</taxon>
        <taxon>Bacteroidota</taxon>
        <taxon>Bacteroidia</taxon>
        <taxon>Bacteroidales</taxon>
        <taxon>Bacteroidaceae</taxon>
        <taxon>Bacteroides</taxon>
    </lineage>
</organism>
<accession>A0AAW6MDB6</accession>
<comment type="caution">
    <text evidence="1">The sequence shown here is derived from an EMBL/GenBank/DDBJ whole genome shotgun (WGS) entry which is preliminary data.</text>
</comment>
<name>A0AAW6MDB6_9BACE</name>
<gene>
    <name evidence="1" type="ORF">PZH42_30575</name>
</gene>